<reference evidence="1" key="3">
    <citation type="submission" date="2023-05" db="EMBL/GenBank/DDBJ databases">
        <authorList>
            <person name="Smith C.H."/>
        </authorList>
    </citation>
    <scope>NUCLEOTIDE SEQUENCE</scope>
    <source>
        <strain evidence="1">CHS0354</strain>
        <tissue evidence="1">Mantle</tissue>
    </source>
</reference>
<accession>A0AAE0SI66</accession>
<organism evidence="1 2">
    <name type="scientific">Potamilus streckersoni</name>
    <dbReference type="NCBI Taxonomy" id="2493646"/>
    <lineage>
        <taxon>Eukaryota</taxon>
        <taxon>Metazoa</taxon>
        <taxon>Spiralia</taxon>
        <taxon>Lophotrochozoa</taxon>
        <taxon>Mollusca</taxon>
        <taxon>Bivalvia</taxon>
        <taxon>Autobranchia</taxon>
        <taxon>Heteroconchia</taxon>
        <taxon>Palaeoheterodonta</taxon>
        <taxon>Unionida</taxon>
        <taxon>Unionoidea</taxon>
        <taxon>Unionidae</taxon>
        <taxon>Ambleminae</taxon>
        <taxon>Lampsilini</taxon>
        <taxon>Potamilus</taxon>
    </lineage>
</organism>
<dbReference type="EMBL" id="JAEAOA010000074">
    <property type="protein sequence ID" value="KAK3592377.1"/>
    <property type="molecule type" value="Genomic_DNA"/>
</dbReference>
<name>A0AAE0SI66_9BIVA</name>
<sequence length="206" mass="23354">MAQAQVEDVLNNQGAESNKLGVYFKTEGDGVGFSGVKPGVKRVSTKKMEKKVQSHFYVMGFLLKAWHRGCEKGRKCPRCSIIGHAAKDCEIFVLRATCTGETYIEKAAQSNPHVNLNEKDLIKIQNAVDIRTGQQMVKLEIVQIRKEEGQTIPQTTTPKESLHESIQTCHKFLSSLKTHTPYYLNINNKMLKSNRFYSFDGGRRRF</sequence>
<reference evidence="1" key="2">
    <citation type="journal article" date="2021" name="Genome Biol. Evol.">
        <title>Developing a high-quality reference genome for a parasitic bivalve with doubly uniparental inheritance (Bivalvia: Unionida).</title>
        <authorList>
            <person name="Smith C.H."/>
        </authorList>
    </citation>
    <scope>NUCLEOTIDE SEQUENCE</scope>
    <source>
        <strain evidence="1">CHS0354</strain>
        <tissue evidence="1">Mantle</tissue>
    </source>
</reference>
<protein>
    <submittedName>
        <fullName evidence="1">Uncharacterized protein</fullName>
    </submittedName>
</protein>
<evidence type="ECO:0000313" key="1">
    <source>
        <dbReference type="EMBL" id="KAK3592377.1"/>
    </source>
</evidence>
<gene>
    <name evidence="1" type="ORF">CHS0354_000321</name>
</gene>
<dbReference type="Proteomes" id="UP001195483">
    <property type="component" value="Unassembled WGS sequence"/>
</dbReference>
<comment type="caution">
    <text evidence="1">The sequence shown here is derived from an EMBL/GenBank/DDBJ whole genome shotgun (WGS) entry which is preliminary data.</text>
</comment>
<dbReference type="AlphaFoldDB" id="A0AAE0SI66"/>
<reference evidence="1" key="1">
    <citation type="journal article" date="2021" name="Genome Biol. Evol.">
        <title>A High-Quality Reference Genome for a Parasitic Bivalve with Doubly Uniparental Inheritance (Bivalvia: Unionida).</title>
        <authorList>
            <person name="Smith C.H."/>
        </authorList>
    </citation>
    <scope>NUCLEOTIDE SEQUENCE</scope>
    <source>
        <strain evidence="1">CHS0354</strain>
    </source>
</reference>
<proteinExistence type="predicted"/>
<evidence type="ECO:0000313" key="2">
    <source>
        <dbReference type="Proteomes" id="UP001195483"/>
    </source>
</evidence>
<keyword evidence="2" id="KW-1185">Reference proteome</keyword>